<protein>
    <submittedName>
        <fullName evidence="5">Autorepressor SdpR family transcription factor</fullName>
    </submittedName>
</protein>
<dbReference type="SMART" id="SM00418">
    <property type="entry name" value="HTH_ARSR"/>
    <property type="match status" value="1"/>
</dbReference>
<evidence type="ECO:0000259" key="4">
    <source>
        <dbReference type="PROSITE" id="PS50987"/>
    </source>
</evidence>
<proteinExistence type="predicted"/>
<dbReference type="NCBIfam" id="NF033789">
    <property type="entry name" value="repress_SdpR"/>
    <property type="match status" value="1"/>
</dbReference>
<dbReference type="RefSeq" id="WP_230755759.1">
    <property type="nucleotide sequence ID" value="NZ_JAINWA010000003.1"/>
</dbReference>
<evidence type="ECO:0000313" key="6">
    <source>
        <dbReference type="Proteomes" id="UP001198163"/>
    </source>
</evidence>
<comment type="caution">
    <text evidence="5">The sequence shown here is derived from an EMBL/GenBank/DDBJ whole genome shotgun (WGS) entry which is preliminary data.</text>
</comment>
<dbReference type="InterPro" id="IPR011991">
    <property type="entry name" value="ArsR-like_HTH"/>
</dbReference>
<keyword evidence="6" id="KW-1185">Reference proteome</keyword>
<evidence type="ECO:0000256" key="2">
    <source>
        <dbReference type="ARBA" id="ARBA00023125"/>
    </source>
</evidence>
<reference evidence="5" key="1">
    <citation type="submission" date="2021-08" db="EMBL/GenBank/DDBJ databases">
        <title>Comparative analyses of Brucepasteria parasyntrophica and Teretinema zuelzerae.</title>
        <authorList>
            <person name="Song Y."/>
            <person name="Brune A."/>
        </authorList>
    </citation>
    <scope>NUCLEOTIDE SEQUENCE</scope>
    <source>
        <strain evidence="5">DSM 1903</strain>
    </source>
</reference>
<dbReference type="PRINTS" id="PR00778">
    <property type="entry name" value="HTHARSR"/>
</dbReference>
<evidence type="ECO:0000256" key="3">
    <source>
        <dbReference type="ARBA" id="ARBA00023163"/>
    </source>
</evidence>
<dbReference type="InterPro" id="IPR051081">
    <property type="entry name" value="HTH_MetalResp_TranReg"/>
</dbReference>
<dbReference type="CDD" id="cd00090">
    <property type="entry name" value="HTH_ARSR"/>
    <property type="match status" value="1"/>
</dbReference>
<keyword evidence="1" id="KW-0805">Transcription regulation</keyword>
<dbReference type="InterPro" id="IPR036390">
    <property type="entry name" value="WH_DNA-bd_sf"/>
</dbReference>
<dbReference type="EMBL" id="JAINWA010000003">
    <property type="protein sequence ID" value="MCD1655026.1"/>
    <property type="molecule type" value="Genomic_DNA"/>
</dbReference>
<dbReference type="GO" id="GO:0003700">
    <property type="term" value="F:DNA-binding transcription factor activity"/>
    <property type="evidence" value="ECO:0007669"/>
    <property type="project" value="InterPro"/>
</dbReference>
<organism evidence="5 6">
    <name type="scientific">Teretinema zuelzerae</name>
    <dbReference type="NCBI Taxonomy" id="156"/>
    <lineage>
        <taxon>Bacteria</taxon>
        <taxon>Pseudomonadati</taxon>
        <taxon>Spirochaetota</taxon>
        <taxon>Spirochaetia</taxon>
        <taxon>Spirochaetales</taxon>
        <taxon>Treponemataceae</taxon>
        <taxon>Teretinema</taxon>
    </lineage>
</organism>
<feature type="domain" description="HTH arsR-type" evidence="4">
    <location>
        <begin position="1"/>
        <end position="87"/>
    </location>
</feature>
<dbReference type="InterPro" id="IPR036388">
    <property type="entry name" value="WH-like_DNA-bd_sf"/>
</dbReference>
<gene>
    <name evidence="5" type="ORF">K7J14_09985</name>
</gene>
<dbReference type="PANTHER" id="PTHR33154">
    <property type="entry name" value="TRANSCRIPTIONAL REGULATOR, ARSR FAMILY"/>
    <property type="match status" value="1"/>
</dbReference>
<evidence type="ECO:0000256" key="1">
    <source>
        <dbReference type="ARBA" id="ARBA00023015"/>
    </source>
</evidence>
<dbReference type="Proteomes" id="UP001198163">
    <property type="component" value="Unassembled WGS sequence"/>
</dbReference>
<dbReference type="InterPro" id="IPR047796">
    <property type="entry name" value="SdpR-like_repress"/>
</dbReference>
<dbReference type="Gene3D" id="1.10.10.10">
    <property type="entry name" value="Winged helix-like DNA-binding domain superfamily/Winged helix DNA-binding domain"/>
    <property type="match status" value="1"/>
</dbReference>
<keyword evidence="3" id="KW-0804">Transcription</keyword>
<accession>A0AAE3EJM1</accession>
<dbReference type="PROSITE" id="PS50987">
    <property type="entry name" value="HTH_ARSR_2"/>
    <property type="match status" value="1"/>
</dbReference>
<keyword evidence="2" id="KW-0238">DNA-binding</keyword>
<dbReference type="InterPro" id="IPR001845">
    <property type="entry name" value="HTH_ArsR_DNA-bd_dom"/>
</dbReference>
<name>A0AAE3EJM1_9SPIR</name>
<dbReference type="Pfam" id="PF01022">
    <property type="entry name" value="HTH_5"/>
    <property type="match status" value="1"/>
</dbReference>
<evidence type="ECO:0000313" key="5">
    <source>
        <dbReference type="EMBL" id="MCD1655026.1"/>
    </source>
</evidence>
<dbReference type="GO" id="GO:0003677">
    <property type="term" value="F:DNA binding"/>
    <property type="evidence" value="ECO:0007669"/>
    <property type="project" value="UniProtKB-KW"/>
</dbReference>
<dbReference type="NCBIfam" id="NF033788">
    <property type="entry name" value="HTH_metalloreg"/>
    <property type="match status" value="1"/>
</dbReference>
<dbReference type="AlphaFoldDB" id="A0AAE3EJM1"/>
<dbReference type="PANTHER" id="PTHR33154:SF33">
    <property type="entry name" value="TRANSCRIPTIONAL REPRESSOR SDPR"/>
    <property type="match status" value="1"/>
</dbReference>
<dbReference type="SUPFAM" id="SSF46785">
    <property type="entry name" value="Winged helix' DNA-binding domain"/>
    <property type="match status" value="1"/>
</dbReference>
<sequence length="87" mass="9642">MNKLFKALDDPTRRRVLELLREGDLNAGEIGAHFGITGASMSHHLGILLEAGLVQCAKSGQQRVYSLNTTVFQDVLEWIYSIKGDVK</sequence>